<gene>
    <name evidence="1" type="ORF">ISN45_Aa03g020430</name>
</gene>
<dbReference type="EMBL" id="JAEFBK010000008">
    <property type="protein sequence ID" value="KAG7577795.1"/>
    <property type="molecule type" value="Genomic_DNA"/>
</dbReference>
<evidence type="ECO:0000313" key="1">
    <source>
        <dbReference type="EMBL" id="KAG7577795.1"/>
    </source>
</evidence>
<dbReference type="PANTHER" id="PTHR31860:SF9">
    <property type="entry name" value="HEAT-INDUCIBLE TRANSCRIPTION REPRESSOR (DUF639)"/>
    <property type="match status" value="1"/>
</dbReference>
<name>A0A8T2AXL9_9BRAS</name>
<dbReference type="PANTHER" id="PTHR31860">
    <property type="entry name" value="HEAT-INDUCIBLE TRANSCRIPTION REPRESSOR (DUF639)-RELATED"/>
    <property type="match status" value="1"/>
</dbReference>
<accession>A0A8T2AXL9</accession>
<organism evidence="1 2">
    <name type="scientific">Arabidopsis thaliana x Arabidopsis arenosa</name>
    <dbReference type="NCBI Taxonomy" id="1240361"/>
    <lineage>
        <taxon>Eukaryota</taxon>
        <taxon>Viridiplantae</taxon>
        <taxon>Streptophyta</taxon>
        <taxon>Embryophyta</taxon>
        <taxon>Tracheophyta</taxon>
        <taxon>Spermatophyta</taxon>
        <taxon>Magnoliopsida</taxon>
        <taxon>eudicotyledons</taxon>
        <taxon>Gunneridae</taxon>
        <taxon>Pentapetalae</taxon>
        <taxon>rosids</taxon>
        <taxon>malvids</taxon>
        <taxon>Brassicales</taxon>
        <taxon>Brassicaceae</taxon>
        <taxon>Camelineae</taxon>
        <taxon>Arabidopsis</taxon>
    </lineage>
</organism>
<comment type="caution">
    <text evidence="1">The sequence shown here is derived from an EMBL/GenBank/DDBJ whole genome shotgun (WGS) entry which is preliminary data.</text>
</comment>
<sequence length="101" mass="11410">MKAESENREDPLLGVSANELRDSFKQEAFESLKQPSLFARNFLEYCCFRALSLSVGETCHLADKKFRRLTFDMMVVWEVPAVASQALLSVEEDAAVSLEAF</sequence>
<protein>
    <submittedName>
        <fullName evidence="1">Uncharacterized protein</fullName>
    </submittedName>
</protein>
<dbReference type="Proteomes" id="UP000694240">
    <property type="component" value="Chromosome 8"/>
</dbReference>
<proteinExistence type="predicted"/>
<evidence type="ECO:0000313" key="2">
    <source>
        <dbReference type="Proteomes" id="UP000694240"/>
    </source>
</evidence>
<dbReference type="AlphaFoldDB" id="A0A8T2AXL9"/>
<reference evidence="1 2" key="1">
    <citation type="submission" date="2020-12" db="EMBL/GenBank/DDBJ databases">
        <title>Concerted genomic and epigenomic changes stabilize Arabidopsis allopolyploids.</title>
        <authorList>
            <person name="Chen Z."/>
        </authorList>
    </citation>
    <scope>NUCLEOTIDE SEQUENCE [LARGE SCALE GENOMIC DNA]</scope>
    <source>
        <strain evidence="1">Allo738</strain>
        <tissue evidence="1">Leaf</tissue>
    </source>
</reference>
<keyword evidence="2" id="KW-1185">Reference proteome</keyword>